<reference evidence="1 2" key="1">
    <citation type="submission" date="2017-08" db="EMBL/GenBank/DDBJ databases">
        <title>Genome sequence of Streptomyces albireticuli NRRL B-1670.</title>
        <authorList>
            <person name="Graham D.E."/>
            <person name="Mahan K.M."/>
            <person name="Klingeman D.M."/>
            <person name="Hettich R.L."/>
            <person name="Parry R.J."/>
            <person name="Spain J.C."/>
        </authorList>
    </citation>
    <scope>NUCLEOTIDE SEQUENCE [LARGE SCALE GENOMIC DNA]</scope>
    <source>
        <strain evidence="1 2">NRRL B-1670</strain>
    </source>
</reference>
<dbReference type="RefSeq" id="WP_095579671.1">
    <property type="nucleotide sequence ID" value="NZ_JAJQQQ010000010.1"/>
</dbReference>
<dbReference type="Proteomes" id="UP000218944">
    <property type="component" value="Unassembled WGS sequence"/>
</dbReference>
<keyword evidence="2" id="KW-1185">Reference proteome</keyword>
<comment type="caution">
    <text evidence="1">The sequence shown here is derived from an EMBL/GenBank/DDBJ whole genome shotgun (WGS) entry which is preliminary data.</text>
</comment>
<proteinExistence type="predicted"/>
<dbReference type="EMBL" id="NSJV01000142">
    <property type="protein sequence ID" value="PAU49492.1"/>
    <property type="molecule type" value="Genomic_DNA"/>
</dbReference>
<gene>
    <name evidence="1" type="ORF">CK936_07545</name>
</gene>
<evidence type="ECO:0000313" key="2">
    <source>
        <dbReference type="Proteomes" id="UP000218944"/>
    </source>
</evidence>
<sequence length="82" mass="9114">MPISDYESLVLDLIARTERAVESVAHLTVDSKVTFQPSDIVDIVERGLPSDYPAPTAGDKTRRDMIARMTQDILSGEMYEDA</sequence>
<dbReference type="AlphaFoldDB" id="A0A2A2DDY6"/>
<name>A0A2A2DDY6_9ACTN</name>
<evidence type="ECO:0000313" key="1">
    <source>
        <dbReference type="EMBL" id="PAU49492.1"/>
    </source>
</evidence>
<protein>
    <submittedName>
        <fullName evidence="1">Uncharacterized protein</fullName>
    </submittedName>
</protein>
<accession>A0A2A2DDY6</accession>
<organism evidence="1 2">
    <name type="scientific">Streptomyces albireticuli</name>
    <dbReference type="NCBI Taxonomy" id="1940"/>
    <lineage>
        <taxon>Bacteria</taxon>
        <taxon>Bacillati</taxon>
        <taxon>Actinomycetota</taxon>
        <taxon>Actinomycetes</taxon>
        <taxon>Kitasatosporales</taxon>
        <taxon>Streptomycetaceae</taxon>
        <taxon>Streptomyces</taxon>
    </lineage>
</organism>